<dbReference type="AlphaFoldDB" id="A0A928VU13"/>
<feature type="compositionally biased region" description="Polar residues" evidence="1">
    <location>
        <begin position="59"/>
        <end position="72"/>
    </location>
</feature>
<evidence type="ECO:0000256" key="1">
    <source>
        <dbReference type="SAM" id="MobiDB-lite"/>
    </source>
</evidence>
<comment type="caution">
    <text evidence="3">The sequence shown here is derived from an EMBL/GenBank/DDBJ whole genome shotgun (WGS) entry which is preliminary data.</text>
</comment>
<evidence type="ECO:0000313" key="3">
    <source>
        <dbReference type="EMBL" id="MBE9032219.1"/>
    </source>
</evidence>
<feature type="region of interest" description="Disordered" evidence="1">
    <location>
        <begin position="59"/>
        <end position="81"/>
    </location>
</feature>
<protein>
    <submittedName>
        <fullName evidence="3">Uncharacterized protein</fullName>
    </submittedName>
</protein>
<feature type="chain" id="PRO_5037272969" evidence="2">
    <location>
        <begin position="21"/>
        <end position="305"/>
    </location>
</feature>
<evidence type="ECO:0000256" key="2">
    <source>
        <dbReference type="SAM" id="SignalP"/>
    </source>
</evidence>
<keyword evidence="4" id="KW-1185">Reference proteome</keyword>
<evidence type="ECO:0000313" key="4">
    <source>
        <dbReference type="Proteomes" id="UP000625316"/>
    </source>
</evidence>
<feature type="signal peptide" evidence="2">
    <location>
        <begin position="1"/>
        <end position="20"/>
    </location>
</feature>
<organism evidence="3 4">
    <name type="scientific">Romeriopsis navalis LEGE 11480</name>
    <dbReference type="NCBI Taxonomy" id="2777977"/>
    <lineage>
        <taxon>Bacteria</taxon>
        <taxon>Bacillati</taxon>
        <taxon>Cyanobacteriota</taxon>
        <taxon>Cyanophyceae</taxon>
        <taxon>Leptolyngbyales</taxon>
        <taxon>Leptolyngbyaceae</taxon>
        <taxon>Romeriopsis</taxon>
        <taxon>Romeriopsis navalis</taxon>
    </lineage>
</organism>
<accession>A0A928VU13</accession>
<sequence length="305" mass="32718">MNLKVLLASAIVTGCLGGAAVTYFTTQAPSSEDAAASIVAAKMMTKSPQPKTIETAQTVAVSSTGNRSTTTPPTGPIVSTPKPPVIEVRDEPFVETPIVDAPVVETPVVKVPPVTPNTPTVKPLSDAMSNVIVPGQRFGSITAKTTHAELVATYGQAKLEDSITYGPEGMGQWPATIVNMGPGQQVKVTWTDQTRSQVTRAQTTQDNSAWRTADGLKVGLPLASMRQMIGKFEILGFEWDYAGRVLLKHQPRLQGLMLSMRVSPDSIQQNPTAYQQVMGDQIIPASDARWQSLDTRIGSMEVLFK</sequence>
<name>A0A928VU13_9CYAN</name>
<proteinExistence type="predicted"/>
<dbReference type="PROSITE" id="PS51257">
    <property type="entry name" value="PROKAR_LIPOPROTEIN"/>
    <property type="match status" value="1"/>
</dbReference>
<gene>
    <name evidence="3" type="ORF">IQ266_20985</name>
</gene>
<reference evidence="3" key="1">
    <citation type="submission" date="2020-10" db="EMBL/GenBank/DDBJ databases">
        <authorList>
            <person name="Castelo-Branco R."/>
            <person name="Eusebio N."/>
            <person name="Adriana R."/>
            <person name="Vieira A."/>
            <person name="Brugerolle De Fraissinette N."/>
            <person name="Rezende De Castro R."/>
            <person name="Schneider M.P."/>
            <person name="Vasconcelos V."/>
            <person name="Leao P.N."/>
        </authorList>
    </citation>
    <scope>NUCLEOTIDE SEQUENCE</scope>
    <source>
        <strain evidence="3">LEGE 11480</strain>
    </source>
</reference>
<keyword evidence="2" id="KW-0732">Signal</keyword>
<dbReference type="RefSeq" id="WP_264327037.1">
    <property type="nucleotide sequence ID" value="NZ_JADEXQ010000094.1"/>
</dbReference>
<dbReference type="EMBL" id="JADEXQ010000094">
    <property type="protein sequence ID" value="MBE9032219.1"/>
    <property type="molecule type" value="Genomic_DNA"/>
</dbReference>
<dbReference type="Proteomes" id="UP000625316">
    <property type="component" value="Unassembled WGS sequence"/>
</dbReference>